<dbReference type="PANTHER" id="PTHR30004:SF6">
    <property type="entry name" value="D-THREONATE 4-PHOSPHATE DEHYDROGENASE"/>
    <property type="match status" value="1"/>
</dbReference>
<dbReference type="GO" id="GO:0046872">
    <property type="term" value="F:metal ion binding"/>
    <property type="evidence" value="ECO:0007669"/>
    <property type="project" value="UniProtKB-KW"/>
</dbReference>
<evidence type="ECO:0000256" key="3">
    <source>
        <dbReference type="ARBA" id="ARBA00023027"/>
    </source>
</evidence>
<dbReference type="RefSeq" id="WP_146399207.1">
    <property type="nucleotide sequence ID" value="NZ_SJPJ01000001.1"/>
</dbReference>
<dbReference type="InterPro" id="IPR005255">
    <property type="entry name" value="PdxA_fam"/>
</dbReference>
<evidence type="ECO:0000313" key="4">
    <source>
        <dbReference type="EMBL" id="TWT82607.1"/>
    </source>
</evidence>
<name>A0A5C5Z6A5_9BACT</name>
<dbReference type="OrthoDB" id="9801783at2"/>
<dbReference type="GO" id="GO:0051287">
    <property type="term" value="F:NAD binding"/>
    <property type="evidence" value="ECO:0007669"/>
    <property type="project" value="InterPro"/>
</dbReference>
<gene>
    <name evidence="4" type="primary">pdxA</name>
    <name evidence="4" type="ORF">CA13_40700</name>
</gene>
<keyword evidence="5" id="KW-1185">Reference proteome</keyword>
<organism evidence="4 5">
    <name type="scientific">Novipirellula herctigrandis</name>
    <dbReference type="NCBI Taxonomy" id="2527986"/>
    <lineage>
        <taxon>Bacteria</taxon>
        <taxon>Pseudomonadati</taxon>
        <taxon>Planctomycetota</taxon>
        <taxon>Planctomycetia</taxon>
        <taxon>Pirellulales</taxon>
        <taxon>Pirellulaceae</taxon>
        <taxon>Novipirellula</taxon>
    </lineage>
</organism>
<dbReference type="EC" id="1.1.1.262" evidence="4"/>
<keyword evidence="3" id="KW-0520">NAD</keyword>
<sequence length="323" mass="34318">MSDSPPRRLPRIAISVGDVAGIGPELSIACAADQAVKGVCFPVLYGPAEVLRRISVQLGYATAEMPQIVDVPIEQPESVIAGQFSAATGQASFDAVSRAIDSTMAGESSAIVTGPIQKEAWHEAGITFPGHTELLASRTAVDQFSMMLTSETISCVLATIHVPLADVPSLLSVDLILRAIRNGADALARRLRRPARVAVCGLNPHAGENGLFSHGEEANLIEPAIAQARSEGIDIIGPLPPDTAFTPRMREQTDVYICMYHDQGLIPLKALSFDDAVNVTLGLPIVRTSVDHGTALDLAWQGVASRRSMMAAIRMVIDLTEKP</sequence>
<dbReference type="Gene3D" id="3.40.718.10">
    <property type="entry name" value="Isopropylmalate Dehydrogenase"/>
    <property type="match status" value="1"/>
</dbReference>
<dbReference type="AlphaFoldDB" id="A0A5C5Z6A5"/>
<dbReference type="EMBL" id="SJPJ01000001">
    <property type="protein sequence ID" value="TWT82607.1"/>
    <property type="molecule type" value="Genomic_DNA"/>
</dbReference>
<proteinExistence type="predicted"/>
<evidence type="ECO:0000313" key="5">
    <source>
        <dbReference type="Proteomes" id="UP000315010"/>
    </source>
</evidence>
<evidence type="ECO:0000256" key="1">
    <source>
        <dbReference type="ARBA" id="ARBA00022723"/>
    </source>
</evidence>
<accession>A0A5C5Z6A5</accession>
<dbReference type="PANTHER" id="PTHR30004">
    <property type="entry name" value="4-HYDROXYTHREONINE-4-PHOSPHATE DEHYDROGENASE"/>
    <property type="match status" value="1"/>
</dbReference>
<dbReference type="Proteomes" id="UP000315010">
    <property type="component" value="Unassembled WGS sequence"/>
</dbReference>
<reference evidence="4 5" key="1">
    <citation type="submission" date="2019-02" db="EMBL/GenBank/DDBJ databases">
        <title>Deep-cultivation of Planctomycetes and their phenomic and genomic characterization uncovers novel biology.</title>
        <authorList>
            <person name="Wiegand S."/>
            <person name="Jogler M."/>
            <person name="Boedeker C."/>
            <person name="Pinto D."/>
            <person name="Vollmers J."/>
            <person name="Rivas-Marin E."/>
            <person name="Kohn T."/>
            <person name="Peeters S.H."/>
            <person name="Heuer A."/>
            <person name="Rast P."/>
            <person name="Oberbeckmann S."/>
            <person name="Bunk B."/>
            <person name="Jeske O."/>
            <person name="Meyerdierks A."/>
            <person name="Storesund J.E."/>
            <person name="Kallscheuer N."/>
            <person name="Luecker S."/>
            <person name="Lage O.M."/>
            <person name="Pohl T."/>
            <person name="Merkel B.J."/>
            <person name="Hornburger P."/>
            <person name="Mueller R.-W."/>
            <person name="Bruemmer F."/>
            <person name="Labrenz M."/>
            <person name="Spormann A.M."/>
            <person name="Op Den Camp H."/>
            <person name="Overmann J."/>
            <person name="Amann R."/>
            <person name="Jetten M.S.M."/>
            <person name="Mascher T."/>
            <person name="Medema M.H."/>
            <person name="Devos D.P."/>
            <person name="Kaster A.-K."/>
            <person name="Ovreas L."/>
            <person name="Rohde M."/>
            <person name="Galperin M.Y."/>
            <person name="Jogler C."/>
        </authorList>
    </citation>
    <scope>NUCLEOTIDE SEQUENCE [LARGE SCALE GENOMIC DNA]</scope>
    <source>
        <strain evidence="4 5">CA13</strain>
    </source>
</reference>
<protein>
    <submittedName>
        <fullName evidence="4">4-hydroxythreonine-4-phosphate dehydrogenase</fullName>
        <ecNumber evidence="4">1.1.1.262</ecNumber>
    </submittedName>
</protein>
<dbReference type="NCBIfam" id="TIGR00557">
    <property type="entry name" value="pdxA"/>
    <property type="match status" value="1"/>
</dbReference>
<comment type="caution">
    <text evidence="4">The sequence shown here is derived from an EMBL/GenBank/DDBJ whole genome shotgun (WGS) entry which is preliminary data.</text>
</comment>
<keyword evidence="1" id="KW-0479">Metal-binding</keyword>
<dbReference type="Pfam" id="PF04166">
    <property type="entry name" value="PdxA"/>
    <property type="match status" value="1"/>
</dbReference>
<evidence type="ECO:0000256" key="2">
    <source>
        <dbReference type="ARBA" id="ARBA00023002"/>
    </source>
</evidence>
<dbReference type="SUPFAM" id="SSF53659">
    <property type="entry name" value="Isocitrate/Isopropylmalate dehydrogenase-like"/>
    <property type="match status" value="1"/>
</dbReference>
<keyword evidence="2 4" id="KW-0560">Oxidoreductase</keyword>
<dbReference type="GO" id="GO:0050570">
    <property type="term" value="F:4-hydroxythreonine-4-phosphate dehydrogenase activity"/>
    <property type="evidence" value="ECO:0007669"/>
    <property type="project" value="UniProtKB-EC"/>
</dbReference>